<name>C4LBC2_TOLAT</name>
<evidence type="ECO:0000313" key="3">
    <source>
        <dbReference type="Proteomes" id="UP000009073"/>
    </source>
</evidence>
<dbReference type="PANTHER" id="PTHR37812">
    <property type="entry name" value="MU-LIKE PROPHAGE FLUMU PROTEIN C"/>
    <property type="match status" value="1"/>
</dbReference>
<dbReference type="InterPro" id="IPR014875">
    <property type="entry name" value="Mor_transcription_activator"/>
</dbReference>
<organism evidence="2 3">
    <name type="scientific">Tolumonas auensis (strain DSM 9187 / NBRC 110442 / TA 4)</name>
    <dbReference type="NCBI Taxonomy" id="595494"/>
    <lineage>
        <taxon>Bacteria</taxon>
        <taxon>Pseudomonadati</taxon>
        <taxon>Pseudomonadota</taxon>
        <taxon>Gammaproteobacteria</taxon>
        <taxon>Aeromonadales</taxon>
        <taxon>Aeromonadaceae</taxon>
        <taxon>Tolumonas</taxon>
    </lineage>
</organism>
<evidence type="ECO:0000259" key="1">
    <source>
        <dbReference type="Pfam" id="PF08765"/>
    </source>
</evidence>
<sequence length="140" mass="15875">MNTQNDLFAHDHDSVSQLLDQMGQIPTPELKAKWPKSLAELCDVLAHELIRQKHTKDEAGLLAGKLAAALAHYMGGRAVYLPTGDTLFQALRNNAIYNEWKGNNIDDLSRKYGLSNPQIYAIIAEQRVLHRKRHQPDMFE</sequence>
<accession>C4LBC2</accession>
<dbReference type="HOGENOM" id="CLU_141450_0_1_6"/>
<dbReference type="InterPro" id="IPR052411">
    <property type="entry name" value="c-mor_Regulatory_Protein"/>
</dbReference>
<gene>
    <name evidence="2" type="ordered locus">Tola_0729</name>
</gene>
<dbReference type="eggNOG" id="COG5566">
    <property type="taxonomic scope" value="Bacteria"/>
</dbReference>
<keyword evidence="3" id="KW-1185">Reference proteome</keyword>
<dbReference type="OrthoDB" id="6387485at2"/>
<dbReference type="Proteomes" id="UP000009073">
    <property type="component" value="Chromosome"/>
</dbReference>
<dbReference type="EMBL" id="CP001616">
    <property type="protein sequence ID" value="ACQ92357.1"/>
    <property type="molecule type" value="Genomic_DNA"/>
</dbReference>
<protein>
    <submittedName>
        <fullName evidence="2">Mor transcription activator domain protein</fullName>
    </submittedName>
</protein>
<feature type="domain" description="Mor transcription activator" evidence="1">
    <location>
        <begin position="33"/>
        <end position="138"/>
    </location>
</feature>
<dbReference type="PANTHER" id="PTHR37812:SF1">
    <property type="entry name" value="MU-LIKE PROPHAGE FLUMU PROTEIN C"/>
    <property type="match status" value="1"/>
</dbReference>
<dbReference type="KEGG" id="tau:Tola_0729"/>
<dbReference type="InterPro" id="IPR009057">
    <property type="entry name" value="Homeodomain-like_sf"/>
</dbReference>
<dbReference type="RefSeq" id="WP_012728956.1">
    <property type="nucleotide sequence ID" value="NC_012691.1"/>
</dbReference>
<dbReference type="STRING" id="595494.Tola_0729"/>
<proteinExistence type="predicted"/>
<reference evidence="3" key="1">
    <citation type="submission" date="2009-05" db="EMBL/GenBank/DDBJ databases">
        <title>Complete sequence of Tolumonas auensis DSM 9187.</title>
        <authorList>
            <consortium name="US DOE Joint Genome Institute"/>
            <person name="Lucas S."/>
            <person name="Copeland A."/>
            <person name="Lapidus A."/>
            <person name="Glavina del Rio T."/>
            <person name="Tice H."/>
            <person name="Bruce D."/>
            <person name="Goodwin L."/>
            <person name="Pitluck S."/>
            <person name="Chertkov O."/>
            <person name="Brettin T."/>
            <person name="Detter J.C."/>
            <person name="Han C."/>
            <person name="Larimer F."/>
            <person name="Land M."/>
            <person name="Hauser L."/>
            <person name="Kyrpides N."/>
            <person name="Mikhailova N."/>
            <person name="Spring S."/>
            <person name="Beller H."/>
        </authorList>
    </citation>
    <scope>NUCLEOTIDE SEQUENCE [LARGE SCALE GENOMIC DNA]</scope>
    <source>
        <strain evidence="3">DSM 9187 / TA4</strain>
    </source>
</reference>
<evidence type="ECO:0000313" key="2">
    <source>
        <dbReference type="EMBL" id="ACQ92357.1"/>
    </source>
</evidence>
<dbReference type="Gene3D" id="1.10.10.60">
    <property type="entry name" value="Homeodomain-like"/>
    <property type="match status" value="1"/>
</dbReference>
<dbReference type="AlphaFoldDB" id="C4LBC2"/>
<dbReference type="SUPFAM" id="SSF46689">
    <property type="entry name" value="Homeodomain-like"/>
    <property type="match status" value="1"/>
</dbReference>
<reference evidence="2 3" key="2">
    <citation type="journal article" date="2011" name="Stand. Genomic Sci.">
        <title>Complete genome sequence of Tolumonas auensis type strain (TA 4).</title>
        <authorList>
            <person name="Chertkov O."/>
            <person name="Copeland A."/>
            <person name="Lucas S."/>
            <person name="Lapidus A."/>
            <person name="Berry K.W."/>
            <person name="Detter J.C."/>
            <person name="Del Rio T.G."/>
            <person name="Hammon N."/>
            <person name="Dalin E."/>
            <person name="Tice H."/>
            <person name="Pitluck S."/>
            <person name="Richardson P."/>
            <person name="Bruce D."/>
            <person name="Goodwin L."/>
            <person name="Han C."/>
            <person name="Tapia R."/>
            <person name="Saunders E."/>
            <person name="Schmutz J."/>
            <person name="Brettin T."/>
            <person name="Larimer F."/>
            <person name="Land M."/>
            <person name="Hauser L."/>
            <person name="Spring S."/>
            <person name="Rohde M."/>
            <person name="Kyrpides N.C."/>
            <person name="Ivanova N."/>
            <person name="Goker M."/>
            <person name="Beller H.R."/>
            <person name="Klenk H.P."/>
            <person name="Woyke T."/>
        </authorList>
    </citation>
    <scope>NUCLEOTIDE SEQUENCE [LARGE SCALE GENOMIC DNA]</scope>
    <source>
        <strain evidence="3">DSM 9187 / TA4</strain>
    </source>
</reference>
<dbReference type="Pfam" id="PF08765">
    <property type="entry name" value="Mor"/>
    <property type="match status" value="1"/>
</dbReference>